<dbReference type="Proteomes" id="UP001153709">
    <property type="component" value="Chromosome 4"/>
</dbReference>
<accession>A0A9N9XF54</accession>
<feature type="chain" id="PRO_5040477627" evidence="3">
    <location>
        <begin position="20"/>
        <end position="110"/>
    </location>
</feature>
<dbReference type="EMBL" id="OU898279">
    <property type="protein sequence ID" value="CAG9833640.1"/>
    <property type="molecule type" value="Genomic_DNA"/>
</dbReference>
<feature type="signal peptide" evidence="3">
    <location>
        <begin position="1"/>
        <end position="19"/>
    </location>
</feature>
<evidence type="ECO:0000256" key="1">
    <source>
        <dbReference type="ARBA" id="ARBA00022460"/>
    </source>
</evidence>
<evidence type="ECO:0000256" key="3">
    <source>
        <dbReference type="SAM" id="SignalP"/>
    </source>
</evidence>
<dbReference type="PROSITE" id="PS00233">
    <property type="entry name" value="CHIT_BIND_RR_1"/>
    <property type="match status" value="1"/>
</dbReference>
<dbReference type="PRINTS" id="PR00947">
    <property type="entry name" value="CUTICLE"/>
</dbReference>
<dbReference type="InterPro" id="IPR031311">
    <property type="entry name" value="CHIT_BIND_RR_consensus"/>
</dbReference>
<dbReference type="GO" id="GO:0042302">
    <property type="term" value="F:structural constituent of cuticle"/>
    <property type="evidence" value="ECO:0007669"/>
    <property type="project" value="UniProtKB-UniRule"/>
</dbReference>
<name>A0A9N9XF54_DIABA</name>
<dbReference type="PROSITE" id="PS51155">
    <property type="entry name" value="CHIT_BIND_RR_2"/>
    <property type="match status" value="1"/>
</dbReference>
<evidence type="ECO:0000313" key="4">
    <source>
        <dbReference type="EMBL" id="CAG9833640.1"/>
    </source>
</evidence>
<gene>
    <name evidence="4" type="ORF">DIABBA_LOCUS7027</name>
</gene>
<sequence>MKFTVVVFIALIALSVALPANVNPGSVIIKANSDVRPDGYEFGYETSDPIVRNEAGILQQVSQDQLALQVNGDFAFNYPEGFSLQTTYVADQNGYRPKVSFGQGIGRSRN</sequence>
<protein>
    <submittedName>
        <fullName evidence="4">Uncharacterized protein</fullName>
    </submittedName>
</protein>
<dbReference type="AlphaFoldDB" id="A0A9N9XF54"/>
<keyword evidence="3" id="KW-0732">Signal</keyword>
<proteinExistence type="predicted"/>
<organism evidence="4 5">
    <name type="scientific">Diabrotica balteata</name>
    <name type="common">Banded cucumber beetle</name>
    <dbReference type="NCBI Taxonomy" id="107213"/>
    <lineage>
        <taxon>Eukaryota</taxon>
        <taxon>Metazoa</taxon>
        <taxon>Ecdysozoa</taxon>
        <taxon>Arthropoda</taxon>
        <taxon>Hexapoda</taxon>
        <taxon>Insecta</taxon>
        <taxon>Pterygota</taxon>
        <taxon>Neoptera</taxon>
        <taxon>Endopterygota</taxon>
        <taxon>Coleoptera</taxon>
        <taxon>Polyphaga</taxon>
        <taxon>Cucujiformia</taxon>
        <taxon>Chrysomeloidea</taxon>
        <taxon>Chrysomelidae</taxon>
        <taxon>Galerucinae</taxon>
        <taxon>Diabroticina</taxon>
        <taxon>Diabroticites</taxon>
        <taxon>Diabrotica</taxon>
    </lineage>
</organism>
<keyword evidence="1 2" id="KW-0193">Cuticle</keyword>
<evidence type="ECO:0000256" key="2">
    <source>
        <dbReference type="PROSITE-ProRule" id="PRU00497"/>
    </source>
</evidence>
<keyword evidence="5" id="KW-1185">Reference proteome</keyword>
<reference evidence="4" key="1">
    <citation type="submission" date="2022-01" db="EMBL/GenBank/DDBJ databases">
        <authorList>
            <person name="King R."/>
        </authorList>
    </citation>
    <scope>NUCLEOTIDE SEQUENCE</scope>
</reference>
<dbReference type="OrthoDB" id="6815232at2759"/>
<evidence type="ECO:0000313" key="5">
    <source>
        <dbReference type="Proteomes" id="UP001153709"/>
    </source>
</evidence>
<dbReference type="InterPro" id="IPR000618">
    <property type="entry name" value="Insect_cuticle"/>
</dbReference>
<dbReference type="Pfam" id="PF00379">
    <property type="entry name" value="Chitin_bind_4"/>
    <property type="match status" value="1"/>
</dbReference>